<protein>
    <submittedName>
        <fullName evidence="1">Uncharacterized protein</fullName>
    </submittedName>
</protein>
<keyword evidence="2" id="KW-1185">Reference proteome</keyword>
<dbReference type="EMBL" id="JAGHQM010000775">
    <property type="protein sequence ID" value="KAH0558668.1"/>
    <property type="molecule type" value="Genomic_DNA"/>
</dbReference>
<gene>
    <name evidence="1" type="ORF">GP486_004681</name>
</gene>
<sequence length="136" mass="15365">MSTYNFDSVLSALSRDGSLDEGWREVKVSEESRARYRSQAELVTIWDTLKDLYWSGVERDIATAILALADTEQLQPDALPVEDKDTSDTDLIDPFPDEVTAKTREDVEKGVGQWFRFKSITSLHRFYIGGARKASA</sequence>
<name>A0A9P8LAL0_9PEZI</name>
<reference evidence="1" key="1">
    <citation type="submission" date="2021-03" db="EMBL/GenBank/DDBJ databases">
        <title>Comparative genomics and phylogenomic investigation of the class Geoglossomycetes provide insights into ecological specialization and systematics.</title>
        <authorList>
            <person name="Melie T."/>
            <person name="Pirro S."/>
            <person name="Miller A.N."/>
            <person name="Quandt A."/>
        </authorList>
    </citation>
    <scope>NUCLEOTIDE SEQUENCE</scope>
    <source>
        <strain evidence="1">CAQ_001_2017</strain>
    </source>
</reference>
<accession>A0A9P8LAL0</accession>
<organism evidence="1 2">
    <name type="scientific">Trichoglossum hirsutum</name>
    <dbReference type="NCBI Taxonomy" id="265104"/>
    <lineage>
        <taxon>Eukaryota</taxon>
        <taxon>Fungi</taxon>
        <taxon>Dikarya</taxon>
        <taxon>Ascomycota</taxon>
        <taxon>Pezizomycotina</taxon>
        <taxon>Geoglossomycetes</taxon>
        <taxon>Geoglossales</taxon>
        <taxon>Geoglossaceae</taxon>
        <taxon>Trichoglossum</taxon>
    </lineage>
</organism>
<dbReference type="AlphaFoldDB" id="A0A9P8LAL0"/>
<comment type="caution">
    <text evidence="1">The sequence shown here is derived from an EMBL/GenBank/DDBJ whole genome shotgun (WGS) entry which is preliminary data.</text>
</comment>
<dbReference type="Proteomes" id="UP000750711">
    <property type="component" value="Unassembled WGS sequence"/>
</dbReference>
<proteinExistence type="predicted"/>
<evidence type="ECO:0000313" key="2">
    <source>
        <dbReference type="Proteomes" id="UP000750711"/>
    </source>
</evidence>
<evidence type="ECO:0000313" key="1">
    <source>
        <dbReference type="EMBL" id="KAH0558668.1"/>
    </source>
</evidence>